<dbReference type="Proteomes" id="UP001057452">
    <property type="component" value="Chromosome 20"/>
</dbReference>
<keyword evidence="2" id="KW-1185">Reference proteome</keyword>
<comment type="caution">
    <text evidence="1">The sequence shown here is derived from an EMBL/GenBank/DDBJ whole genome shotgun (WGS) entry which is preliminary data.</text>
</comment>
<sequence length="383" mass="41596">MDGHVACFCSLHACDTCHRKTSIAHLPRQCCRGSAGVSGCIRALRMNGITLDLDERAKVTPGVKPGCQGHCTSFEMYCRNGGKCVEKYNGYLCDCSDSAYDGPFCTRDVGGFFAAGTLVKYNFLPEAVAGASRDSKILTHQLTPHEVNLTKEEVAFSFSTSNAPAILMYVSSNTQDYLAVVLRQNGSLQVRYNLGGLREPFAIDVDQRNLANGQPHSINMSRVDRSITIQLDHYSPVSYTLPDASDTQFNLVKTLFLGKVYETGHIDPVFERPQPVRQTGPAAAAHVSYQGKLLESNCGSSPITIPPMSAATDPWHLDNTDAEFPFNEERVIPDGVNRDSAIIGGIIAVAKSTGESATESADTAIVGTDNPETIEESKKEWFI</sequence>
<dbReference type="EMBL" id="CM043804">
    <property type="protein sequence ID" value="KAI4806289.1"/>
    <property type="molecule type" value="Genomic_DNA"/>
</dbReference>
<proteinExistence type="predicted"/>
<name>A0ACB9W1N6_CHAAC</name>
<reference evidence="1" key="1">
    <citation type="submission" date="2022-05" db="EMBL/GenBank/DDBJ databases">
        <title>Chromosome-level genome of Chaenocephalus aceratus.</title>
        <authorList>
            <person name="Park H."/>
        </authorList>
    </citation>
    <scope>NUCLEOTIDE SEQUENCE</scope>
    <source>
        <strain evidence="1">KU_202001</strain>
    </source>
</reference>
<evidence type="ECO:0000313" key="1">
    <source>
        <dbReference type="EMBL" id="KAI4806289.1"/>
    </source>
</evidence>
<organism evidence="1 2">
    <name type="scientific">Chaenocephalus aceratus</name>
    <name type="common">Blackfin icefish</name>
    <name type="synonym">Chaenichthys aceratus</name>
    <dbReference type="NCBI Taxonomy" id="36190"/>
    <lineage>
        <taxon>Eukaryota</taxon>
        <taxon>Metazoa</taxon>
        <taxon>Chordata</taxon>
        <taxon>Craniata</taxon>
        <taxon>Vertebrata</taxon>
        <taxon>Euteleostomi</taxon>
        <taxon>Actinopterygii</taxon>
        <taxon>Neopterygii</taxon>
        <taxon>Teleostei</taxon>
        <taxon>Neoteleostei</taxon>
        <taxon>Acanthomorphata</taxon>
        <taxon>Eupercaria</taxon>
        <taxon>Perciformes</taxon>
        <taxon>Notothenioidei</taxon>
        <taxon>Channichthyidae</taxon>
        <taxon>Chaenocephalus</taxon>
    </lineage>
</organism>
<evidence type="ECO:0000313" key="2">
    <source>
        <dbReference type="Proteomes" id="UP001057452"/>
    </source>
</evidence>
<gene>
    <name evidence="1" type="ORF">KUCAC02_017118</name>
</gene>
<accession>A0ACB9W1N6</accession>
<protein>
    <submittedName>
        <fullName evidence="1">Uncharacterized protein</fullName>
    </submittedName>
</protein>